<comment type="caution">
    <text evidence="1">The sequence shown here is derived from an EMBL/GenBank/DDBJ whole genome shotgun (WGS) entry which is preliminary data.</text>
</comment>
<keyword evidence="2" id="KW-1185">Reference proteome</keyword>
<protein>
    <submittedName>
        <fullName evidence="1">Uncharacterized protein</fullName>
    </submittedName>
</protein>
<dbReference type="Proteomes" id="UP000886501">
    <property type="component" value="Unassembled WGS sequence"/>
</dbReference>
<evidence type="ECO:0000313" key="2">
    <source>
        <dbReference type="Proteomes" id="UP000886501"/>
    </source>
</evidence>
<name>A0ACB6YZ36_THEGA</name>
<dbReference type="EMBL" id="MU118437">
    <property type="protein sequence ID" value="KAF9642517.1"/>
    <property type="molecule type" value="Genomic_DNA"/>
</dbReference>
<reference evidence="1" key="2">
    <citation type="journal article" date="2020" name="Nat. Commun.">
        <title>Large-scale genome sequencing of mycorrhizal fungi provides insights into the early evolution of symbiotic traits.</title>
        <authorList>
            <person name="Miyauchi S."/>
            <person name="Kiss E."/>
            <person name="Kuo A."/>
            <person name="Drula E."/>
            <person name="Kohler A."/>
            <person name="Sanchez-Garcia M."/>
            <person name="Morin E."/>
            <person name="Andreopoulos B."/>
            <person name="Barry K.W."/>
            <person name="Bonito G."/>
            <person name="Buee M."/>
            <person name="Carver A."/>
            <person name="Chen C."/>
            <person name="Cichocki N."/>
            <person name="Clum A."/>
            <person name="Culley D."/>
            <person name="Crous P.W."/>
            <person name="Fauchery L."/>
            <person name="Girlanda M."/>
            <person name="Hayes R.D."/>
            <person name="Keri Z."/>
            <person name="LaButti K."/>
            <person name="Lipzen A."/>
            <person name="Lombard V."/>
            <person name="Magnuson J."/>
            <person name="Maillard F."/>
            <person name="Murat C."/>
            <person name="Nolan M."/>
            <person name="Ohm R.A."/>
            <person name="Pangilinan J."/>
            <person name="Pereira M.F."/>
            <person name="Perotto S."/>
            <person name="Peter M."/>
            <person name="Pfister S."/>
            <person name="Riley R."/>
            <person name="Sitrit Y."/>
            <person name="Stielow J.B."/>
            <person name="Szollosi G."/>
            <person name="Zifcakova L."/>
            <person name="Stursova M."/>
            <person name="Spatafora J.W."/>
            <person name="Tedersoo L."/>
            <person name="Vaario L.M."/>
            <person name="Yamada A."/>
            <person name="Yan M."/>
            <person name="Wang P."/>
            <person name="Xu J."/>
            <person name="Bruns T."/>
            <person name="Baldrian P."/>
            <person name="Vilgalys R."/>
            <person name="Dunand C."/>
            <person name="Henrissat B."/>
            <person name="Grigoriev I.V."/>
            <person name="Hibbett D."/>
            <person name="Nagy L.G."/>
            <person name="Martin F.M."/>
        </authorList>
    </citation>
    <scope>NUCLEOTIDE SEQUENCE</scope>
    <source>
        <strain evidence="1">P2</strain>
    </source>
</reference>
<feature type="non-terminal residue" evidence="1">
    <location>
        <position position="235"/>
    </location>
</feature>
<reference evidence="1" key="1">
    <citation type="submission" date="2019-10" db="EMBL/GenBank/DDBJ databases">
        <authorList>
            <consortium name="DOE Joint Genome Institute"/>
            <person name="Kuo A."/>
            <person name="Miyauchi S."/>
            <person name="Kiss E."/>
            <person name="Drula E."/>
            <person name="Kohler A."/>
            <person name="Sanchez-Garcia M."/>
            <person name="Andreopoulos B."/>
            <person name="Barry K.W."/>
            <person name="Bonito G."/>
            <person name="Buee M."/>
            <person name="Carver A."/>
            <person name="Chen C."/>
            <person name="Cichocki N."/>
            <person name="Clum A."/>
            <person name="Culley D."/>
            <person name="Crous P.W."/>
            <person name="Fauchery L."/>
            <person name="Girlanda M."/>
            <person name="Hayes R."/>
            <person name="Keri Z."/>
            <person name="Labutti K."/>
            <person name="Lipzen A."/>
            <person name="Lombard V."/>
            <person name="Magnuson J."/>
            <person name="Maillard F."/>
            <person name="Morin E."/>
            <person name="Murat C."/>
            <person name="Nolan M."/>
            <person name="Ohm R."/>
            <person name="Pangilinan J."/>
            <person name="Pereira M."/>
            <person name="Perotto S."/>
            <person name="Peter M."/>
            <person name="Riley R."/>
            <person name="Sitrit Y."/>
            <person name="Stielow B."/>
            <person name="Szollosi G."/>
            <person name="Zifcakova L."/>
            <person name="Stursova M."/>
            <person name="Spatafora J.W."/>
            <person name="Tedersoo L."/>
            <person name="Vaario L.-M."/>
            <person name="Yamada A."/>
            <person name="Yan M."/>
            <person name="Wang P."/>
            <person name="Xu J."/>
            <person name="Bruns T."/>
            <person name="Baldrian P."/>
            <person name="Vilgalys R."/>
            <person name="Henrissat B."/>
            <person name="Grigoriev I.V."/>
            <person name="Hibbett D."/>
            <person name="Nagy L.G."/>
            <person name="Martin F.M."/>
        </authorList>
    </citation>
    <scope>NUCLEOTIDE SEQUENCE</scope>
    <source>
        <strain evidence="1">P2</strain>
    </source>
</reference>
<gene>
    <name evidence="1" type="ORF">BDM02DRAFT_3133035</name>
</gene>
<proteinExistence type="predicted"/>
<accession>A0ACB6YZ36</accession>
<evidence type="ECO:0000313" key="1">
    <source>
        <dbReference type="EMBL" id="KAF9642517.1"/>
    </source>
</evidence>
<organism evidence="1 2">
    <name type="scientific">Thelephora ganbajun</name>
    <name type="common">Ganba fungus</name>
    <dbReference type="NCBI Taxonomy" id="370292"/>
    <lineage>
        <taxon>Eukaryota</taxon>
        <taxon>Fungi</taxon>
        <taxon>Dikarya</taxon>
        <taxon>Basidiomycota</taxon>
        <taxon>Agaricomycotina</taxon>
        <taxon>Agaricomycetes</taxon>
        <taxon>Thelephorales</taxon>
        <taxon>Thelephoraceae</taxon>
        <taxon>Thelephora</taxon>
    </lineage>
</organism>
<sequence>MDTQLEKHPGHGLTLQQLLHALNEELSAQTVSGQLASDLDRLCGLEIEAKHAFSKIHFSMNTFLAINRLPPEVLALIPYFFDSCKDLINSTHVCRHWRNAFIASPPLWSSLNNQTMHEDLIAAYMDRCGGIPLDVTFSSDLGTKNESFLERVVLFSSHIRKMTFPLLPWWHIAQFSNAFDAPLPLLREVHVEFGSDATPPSFERPFLAGATNLVSLCMTDYNTRSGTLLHFVIPT</sequence>